<keyword evidence="2" id="KW-0464">Manganese</keyword>
<keyword evidence="4" id="KW-0121">Carboxypeptidase</keyword>
<dbReference type="InterPro" id="IPR017439">
    <property type="entry name" value="Amidohydrolase"/>
</dbReference>
<dbReference type="PANTHER" id="PTHR11014:SF63">
    <property type="entry name" value="METALLOPEPTIDASE, PUTATIVE (AFU_ORTHOLOGUE AFUA_6G09600)-RELATED"/>
    <property type="match status" value="1"/>
</dbReference>
<dbReference type="Gene3D" id="3.30.70.360">
    <property type="match status" value="1"/>
</dbReference>
<feature type="domain" description="Peptidase M20 dimerisation" evidence="3">
    <location>
        <begin position="139"/>
        <end position="235"/>
    </location>
</feature>
<feature type="binding site" evidence="2">
    <location>
        <position position="117"/>
    </location>
    <ligand>
        <name>Mn(2+)</name>
        <dbReference type="ChEBI" id="CHEBI:29035"/>
        <label>2</label>
    </ligand>
</feature>
<dbReference type="GO" id="GO:0046872">
    <property type="term" value="F:metal ion binding"/>
    <property type="evidence" value="ECO:0007669"/>
    <property type="project" value="UniProtKB-KW"/>
</dbReference>
<dbReference type="GO" id="GO:0004180">
    <property type="term" value="F:carboxypeptidase activity"/>
    <property type="evidence" value="ECO:0007669"/>
    <property type="project" value="UniProtKB-KW"/>
</dbReference>
<comment type="similarity">
    <text evidence="1">Belongs to the peptidase M20A family.</text>
</comment>
<protein>
    <submittedName>
        <fullName evidence="4">Metal-dependent amidase/aminoacylase/carboxypeptidase</fullName>
    </submittedName>
</protein>
<organism evidence="4 5">
    <name type="scientific">Melanomma pulvis-pyrius CBS 109.77</name>
    <dbReference type="NCBI Taxonomy" id="1314802"/>
    <lineage>
        <taxon>Eukaryota</taxon>
        <taxon>Fungi</taxon>
        <taxon>Dikarya</taxon>
        <taxon>Ascomycota</taxon>
        <taxon>Pezizomycotina</taxon>
        <taxon>Dothideomycetes</taxon>
        <taxon>Pleosporomycetidae</taxon>
        <taxon>Pleosporales</taxon>
        <taxon>Melanommataceae</taxon>
        <taxon>Melanomma</taxon>
    </lineage>
</organism>
<feature type="binding site" evidence="2">
    <location>
        <position position="54"/>
    </location>
    <ligand>
        <name>Mn(2+)</name>
        <dbReference type="ChEBI" id="CHEBI:29035"/>
        <label>2</label>
    </ligand>
</feature>
<gene>
    <name evidence="4" type="ORF">K505DRAFT_261936</name>
</gene>
<dbReference type="Pfam" id="PF01546">
    <property type="entry name" value="Peptidase_M20"/>
    <property type="match status" value="1"/>
</dbReference>
<dbReference type="InterPro" id="IPR036264">
    <property type="entry name" value="Bact_exopeptidase_dim_dom"/>
</dbReference>
<feature type="binding site" evidence="2">
    <location>
        <position position="90"/>
    </location>
    <ligand>
        <name>Mn(2+)</name>
        <dbReference type="ChEBI" id="CHEBI:29035"/>
        <label>2</label>
    </ligand>
</feature>
<dbReference type="EMBL" id="MU002935">
    <property type="protein sequence ID" value="KAF2785507.1"/>
    <property type="molecule type" value="Genomic_DNA"/>
</dbReference>
<dbReference type="InterPro" id="IPR011650">
    <property type="entry name" value="Peptidase_M20_dimer"/>
</dbReference>
<feature type="binding site" evidence="2">
    <location>
        <position position="332"/>
    </location>
    <ligand>
        <name>Mn(2+)</name>
        <dbReference type="ChEBI" id="CHEBI:29035"/>
        <label>2</label>
    </ligand>
</feature>
<dbReference type="AlphaFoldDB" id="A0A6A6WNT1"/>
<dbReference type="PANTHER" id="PTHR11014">
    <property type="entry name" value="PEPTIDASE M20 FAMILY MEMBER"/>
    <property type="match status" value="1"/>
</dbReference>
<evidence type="ECO:0000259" key="3">
    <source>
        <dbReference type="Pfam" id="PF07687"/>
    </source>
</evidence>
<evidence type="ECO:0000256" key="2">
    <source>
        <dbReference type="PIRSR" id="PIRSR005962-1"/>
    </source>
</evidence>
<comment type="cofactor">
    <cofactor evidence="2">
        <name>Mn(2+)</name>
        <dbReference type="ChEBI" id="CHEBI:29035"/>
    </cofactor>
    <text evidence="2">The Mn(2+) ion enhances activity.</text>
</comment>
<keyword evidence="2" id="KW-0479">Metal-binding</keyword>
<feature type="binding site" evidence="2">
    <location>
        <position position="56"/>
    </location>
    <ligand>
        <name>Mn(2+)</name>
        <dbReference type="ChEBI" id="CHEBI:29035"/>
        <label>2</label>
    </ligand>
</feature>
<evidence type="ECO:0000313" key="4">
    <source>
        <dbReference type="EMBL" id="KAF2785507.1"/>
    </source>
</evidence>
<feature type="non-terminal residue" evidence="4">
    <location>
        <position position="1"/>
    </location>
</feature>
<evidence type="ECO:0000313" key="5">
    <source>
        <dbReference type="Proteomes" id="UP000799757"/>
    </source>
</evidence>
<dbReference type="NCBIfam" id="TIGR01891">
    <property type="entry name" value="amidohydrolases"/>
    <property type="match status" value="1"/>
</dbReference>
<evidence type="ECO:0000256" key="1">
    <source>
        <dbReference type="ARBA" id="ARBA00006247"/>
    </source>
</evidence>
<dbReference type="SUPFAM" id="SSF55031">
    <property type="entry name" value="Bacterial exopeptidase dimerisation domain"/>
    <property type="match status" value="1"/>
</dbReference>
<dbReference type="Proteomes" id="UP000799757">
    <property type="component" value="Unassembled WGS sequence"/>
</dbReference>
<dbReference type="PIRSF" id="PIRSF005962">
    <property type="entry name" value="Pept_M20D_amidohydro"/>
    <property type="match status" value="1"/>
</dbReference>
<accession>A0A6A6WNT1</accession>
<keyword evidence="4" id="KW-0645">Protease</keyword>
<dbReference type="SUPFAM" id="SSF53187">
    <property type="entry name" value="Zn-dependent exopeptidases"/>
    <property type="match status" value="1"/>
</dbReference>
<keyword evidence="4" id="KW-0378">Hydrolase</keyword>
<sequence>HGLAAYLRNGPGPTILLRADMDALPVQETTGLPYASRVRMRDQDGAEKSVMHACGHDMHVTALLAAADTLARARRAWSGTLVLVFQPAEERATGARDMVDDGLYEKVPVPDVAIGAHVTPYRAGVIGTRRGVAASAADSFLLTLHGRSAHASAPHASIDPIVASASLILRLQTIISREVAPSSFAVLTIGAIHAGDRENIIPASSTLKINIRSQDSETRDKVLGSMKRIVEAEARAAGGELECVLTPTTSFPLLVNDERVTAAIEETFCQLFPPGNSGYNKHMPCMSMSEDFGILASSIGIPSCFFLYGGTDPEVWDQMEKEGRTGEIPGNHSGGFKLDVERTLKTAVDGYVGAALTFLVARENDELVKGKM</sequence>
<dbReference type="Pfam" id="PF07687">
    <property type="entry name" value="M20_dimer"/>
    <property type="match status" value="1"/>
</dbReference>
<proteinExistence type="inferred from homology"/>
<keyword evidence="5" id="KW-1185">Reference proteome</keyword>
<reference evidence="4" key="1">
    <citation type="journal article" date="2020" name="Stud. Mycol.">
        <title>101 Dothideomycetes genomes: a test case for predicting lifestyles and emergence of pathogens.</title>
        <authorList>
            <person name="Haridas S."/>
            <person name="Albert R."/>
            <person name="Binder M."/>
            <person name="Bloem J."/>
            <person name="Labutti K."/>
            <person name="Salamov A."/>
            <person name="Andreopoulos B."/>
            <person name="Baker S."/>
            <person name="Barry K."/>
            <person name="Bills G."/>
            <person name="Bluhm B."/>
            <person name="Cannon C."/>
            <person name="Castanera R."/>
            <person name="Culley D."/>
            <person name="Daum C."/>
            <person name="Ezra D."/>
            <person name="Gonzalez J."/>
            <person name="Henrissat B."/>
            <person name="Kuo A."/>
            <person name="Liang C."/>
            <person name="Lipzen A."/>
            <person name="Lutzoni F."/>
            <person name="Magnuson J."/>
            <person name="Mondo S."/>
            <person name="Nolan M."/>
            <person name="Ohm R."/>
            <person name="Pangilinan J."/>
            <person name="Park H.-J."/>
            <person name="Ramirez L."/>
            <person name="Alfaro M."/>
            <person name="Sun H."/>
            <person name="Tritt A."/>
            <person name="Yoshinaga Y."/>
            <person name="Zwiers L.-H."/>
            <person name="Turgeon B."/>
            <person name="Goodwin S."/>
            <person name="Spatafora J."/>
            <person name="Crous P."/>
            <person name="Grigoriev I."/>
        </authorList>
    </citation>
    <scope>NUCLEOTIDE SEQUENCE</scope>
    <source>
        <strain evidence="4">CBS 109.77</strain>
    </source>
</reference>
<name>A0A6A6WNT1_9PLEO</name>
<dbReference type="Gene3D" id="3.40.630.10">
    <property type="entry name" value="Zn peptidases"/>
    <property type="match status" value="1"/>
</dbReference>
<dbReference type="InterPro" id="IPR002933">
    <property type="entry name" value="Peptidase_M20"/>
</dbReference>
<dbReference type="OrthoDB" id="6119954at2759"/>